<dbReference type="OrthoDB" id="9801795at2"/>
<dbReference type="Pfam" id="PF02550">
    <property type="entry name" value="AcetylCoA_hydro"/>
    <property type="match status" value="1"/>
</dbReference>
<evidence type="ECO:0000256" key="1">
    <source>
        <dbReference type="ARBA" id="ARBA00009632"/>
    </source>
</evidence>
<feature type="domain" description="Acetyl-CoA hydrolase/transferase C-terminal" evidence="4">
    <location>
        <begin position="265"/>
        <end position="415"/>
    </location>
</feature>
<dbReference type="GO" id="GO:0016787">
    <property type="term" value="F:hydrolase activity"/>
    <property type="evidence" value="ECO:0007669"/>
    <property type="project" value="UniProtKB-KW"/>
</dbReference>
<dbReference type="InterPro" id="IPR046433">
    <property type="entry name" value="ActCoA_hydro"/>
</dbReference>
<dbReference type="InterPro" id="IPR026888">
    <property type="entry name" value="AcetylCoA_hyd_C"/>
</dbReference>
<dbReference type="InterPro" id="IPR003702">
    <property type="entry name" value="ActCoA_hydro_N"/>
</dbReference>
<feature type="domain" description="Acetyl-CoA hydrolase/transferase N-terminal" evidence="3">
    <location>
        <begin position="79"/>
        <end position="156"/>
    </location>
</feature>
<evidence type="ECO:0000259" key="4">
    <source>
        <dbReference type="Pfam" id="PF13336"/>
    </source>
</evidence>
<dbReference type="AlphaFoldDB" id="A0A5C8PG65"/>
<dbReference type="Gene3D" id="3.30.750.70">
    <property type="entry name" value="4-hydroxybutyrate coenzyme like domains"/>
    <property type="match status" value="1"/>
</dbReference>
<protein>
    <submittedName>
        <fullName evidence="5">Acetyl-CoA hydrolase/transferase family protein</fullName>
    </submittedName>
</protein>
<dbReference type="Gene3D" id="3.40.1080.20">
    <property type="entry name" value="Acetyl-CoA hydrolase/transferase C-terminal domain"/>
    <property type="match status" value="1"/>
</dbReference>
<dbReference type="GO" id="GO:0006083">
    <property type="term" value="P:acetate metabolic process"/>
    <property type="evidence" value="ECO:0007669"/>
    <property type="project" value="InterPro"/>
</dbReference>
<proteinExistence type="inferred from homology"/>
<evidence type="ECO:0000313" key="5">
    <source>
        <dbReference type="EMBL" id="TXL72332.1"/>
    </source>
</evidence>
<evidence type="ECO:0000256" key="2">
    <source>
        <dbReference type="ARBA" id="ARBA00022679"/>
    </source>
</evidence>
<dbReference type="Proteomes" id="UP000321638">
    <property type="component" value="Unassembled WGS sequence"/>
</dbReference>
<gene>
    <name evidence="5" type="ORF">FHP25_26250</name>
</gene>
<dbReference type="Gene3D" id="3.40.1080.10">
    <property type="entry name" value="Glutaconate Coenzyme A-transferase"/>
    <property type="match status" value="1"/>
</dbReference>
<name>A0A5C8PG65_9HYPH</name>
<dbReference type="GO" id="GO:0008775">
    <property type="term" value="F:acetate CoA-transferase activity"/>
    <property type="evidence" value="ECO:0007669"/>
    <property type="project" value="InterPro"/>
</dbReference>
<accession>A0A5C8PG65</accession>
<dbReference type="Pfam" id="PF13336">
    <property type="entry name" value="AcetylCoA_hyd_C"/>
    <property type="match status" value="1"/>
</dbReference>
<sequence>MIRLESIEDLDLARHIRPGAGIVFGQATGEPLSLTEQLVRQRAAFRGSSVFLGANFSSTFQPEHADCLRLTGLGGIGSLRKLVKAGSLDPIPCHISSIPRLIRAGLIRCDVALVLVSPANARGEHSFGLINDYVRAAIASASVVIAEINAQVPWTPCDQPLRSDEITVGVHTDRPLVELPAAPFGDLERRIADHLRDLIPDRATLQVGIGAVPEAIVAMLHDRRDLGIHSGMIGDSAADLMARGVVTNAFKEVDPGITVTGSLIGTSRLYRFADGNTALRLCTADYTHAGSALGRLKRLVSINSALEVDLTGQVNAEAVGADYVGAVGGQVDFVRAASLSEGGASIVALPATGRAGASRIVARLGGPVTTPRSDVDVVATEFGVARLRGRSLRERARALVAIAAPEHREHLERAAHAQLGGS</sequence>
<dbReference type="PANTHER" id="PTHR21432:SF20">
    <property type="entry name" value="ACETYL-COA HYDROLASE"/>
    <property type="match status" value="1"/>
</dbReference>
<dbReference type="InterPro" id="IPR037171">
    <property type="entry name" value="NagB/RpiA_transferase-like"/>
</dbReference>
<organism evidence="5 6">
    <name type="scientific">Vineibacter terrae</name>
    <dbReference type="NCBI Taxonomy" id="2586908"/>
    <lineage>
        <taxon>Bacteria</taxon>
        <taxon>Pseudomonadati</taxon>
        <taxon>Pseudomonadota</taxon>
        <taxon>Alphaproteobacteria</taxon>
        <taxon>Hyphomicrobiales</taxon>
        <taxon>Vineibacter</taxon>
    </lineage>
</organism>
<reference evidence="5 6" key="1">
    <citation type="submission" date="2019-06" db="EMBL/GenBank/DDBJ databases">
        <title>New taxonomy in bacterial strain CC-CFT640, isolated from vineyard.</title>
        <authorList>
            <person name="Lin S.-Y."/>
            <person name="Tsai C.-F."/>
            <person name="Young C.-C."/>
        </authorList>
    </citation>
    <scope>NUCLEOTIDE SEQUENCE [LARGE SCALE GENOMIC DNA]</scope>
    <source>
        <strain evidence="5 6">CC-CFT640</strain>
    </source>
</reference>
<evidence type="ECO:0000259" key="3">
    <source>
        <dbReference type="Pfam" id="PF02550"/>
    </source>
</evidence>
<dbReference type="RefSeq" id="WP_147849956.1">
    <property type="nucleotide sequence ID" value="NZ_VDUZ01000034.1"/>
</dbReference>
<comment type="similarity">
    <text evidence="1">Belongs to the acetyl-CoA hydrolase/transferase family.</text>
</comment>
<comment type="caution">
    <text evidence="5">The sequence shown here is derived from an EMBL/GenBank/DDBJ whole genome shotgun (WGS) entry which is preliminary data.</text>
</comment>
<keyword evidence="5" id="KW-0378">Hydrolase</keyword>
<dbReference type="EMBL" id="VDUZ01000034">
    <property type="protein sequence ID" value="TXL72332.1"/>
    <property type="molecule type" value="Genomic_DNA"/>
</dbReference>
<evidence type="ECO:0000313" key="6">
    <source>
        <dbReference type="Proteomes" id="UP000321638"/>
    </source>
</evidence>
<keyword evidence="6" id="KW-1185">Reference proteome</keyword>
<dbReference type="PANTHER" id="PTHR21432">
    <property type="entry name" value="ACETYL-COA HYDROLASE-RELATED"/>
    <property type="match status" value="1"/>
</dbReference>
<dbReference type="SUPFAM" id="SSF100950">
    <property type="entry name" value="NagB/RpiA/CoA transferase-like"/>
    <property type="match status" value="2"/>
</dbReference>
<keyword evidence="2 5" id="KW-0808">Transferase</keyword>
<dbReference type="InterPro" id="IPR038460">
    <property type="entry name" value="AcetylCoA_hyd_C_sf"/>
</dbReference>